<keyword evidence="8" id="KW-1185">Reference proteome</keyword>
<dbReference type="InterPro" id="IPR033121">
    <property type="entry name" value="PEPTIDASE_A1"/>
</dbReference>
<evidence type="ECO:0000256" key="4">
    <source>
        <dbReference type="RuleBase" id="RU000454"/>
    </source>
</evidence>
<comment type="similarity">
    <text evidence="1 4">Belongs to the peptidase A1 family.</text>
</comment>
<dbReference type="InterPro" id="IPR001969">
    <property type="entry name" value="Aspartic_peptidase_AS"/>
</dbReference>
<proteinExistence type="inferred from homology"/>
<keyword evidence="4" id="KW-0645">Protease</keyword>
<dbReference type="Proteomes" id="UP001218188">
    <property type="component" value="Unassembled WGS sequence"/>
</dbReference>
<dbReference type="InterPro" id="IPR034164">
    <property type="entry name" value="Pepsin-like_dom"/>
</dbReference>
<dbReference type="PANTHER" id="PTHR47966">
    <property type="entry name" value="BETA-SITE APP-CLEAVING ENZYME, ISOFORM A-RELATED"/>
    <property type="match status" value="1"/>
</dbReference>
<evidence type="ECO:0000313" key="7">
    <source>
        <dbReference type="EMBL" id="KAJ7045450.1"/>
    </source>
</evidence>
<evidence type="ECO:0000256" key="3">
    <source>
        <dbReference type="PIRSR" id="PIRSR601461-1"/>
    </source>
</evidence>
<feature type="signal peptide" evidence="5">
    <location>
        <begin position="1"/>
        <end position="16"/>
    </location>
</feature>
<dbReference type="EMBL" id="JARJCM010000004">
    <property type="protein sequence ID" value="KAJ7045450.1"/>
    <property type="molecule type" value="Genomic_DNA"/>
</dbReference>
<feature type="active site" evidence="3">
    <location>
        <position position="325"/>
    </location>
</feature>
<feature type="chain" id="PRO_5042062307" evidence="5">
    <location>
        <begin position="17"/>
        <end position="447"/>
    </location>
</feature>
<evidence type="ECO:0000256" key="2">
    <source>
        <dbReference type="ARBA" id="ARBA00022750"/>
    </source>
</evidence>
<dbReference type="GO" id="GO:0006508">
    <property type="term" value="P:proteolysis"/>
    <property type="evidence" value="ECO:0007669"/>
    <property type="project" value="UniProtKB-KW"/>
</dbReference>
<accession>A0AAD6THN3</accession>
<evidence type="ECO:0000256" key="1">
    <source>
        <dbReference type="ARBA" id="ARBA00007447"/>
    </source>
</evidence>
<keyword evidence="4" id="KW-0378">Hydrolase</keyword>
<feature type="active site" evidence="3">
    <location>
        <position position="145"/>
    </location>
</feature>
<keyword evidence="2 4" id="KW-0064">Aspartyl protease</keyword>
<dbReference type="CDD" id="cd05471">
    <property type="entry name" value="pepsin_like"/>
    <property type="match status" value="1"/>
</dbReference>
<dbReference type="InterPro" id="IPR021109">
    <property type="entry name" value="Peptidase_aspartic_dom_sf"/>
</dbReference>
<dbReference type="GO" id="GO:0004190">
    <property type="term" value="F:aspartic-type endopeptidase activity"/>
    <property type="evidence" value="ECO:0007669"/>
    <property type="project" value="UniProtKB-KW"/>
</dbReference>
<evidence type="ECO:0000259" key="6">
    <source>
        <dbReference type="PROSITE" id="PS51767"/>
    </source>
</evidence>
<name>A0AAD6THN3_9AGAR</name>
<protein>
    <submittedName>
        <fullName evidence="7">Aspartic peptidase domain-containing protein</fullName>
    </submittedName>
</protein>
<keyword evidence="5" id="KW-0732">Signal</keyword>
<evidence type="ECO:0000313" key="8">
    <source>
        <dbReference type="Proteomes" id="UP001218188"/>
    </source>
</evidence>
<dbReference type="PRINTS" id="PR00792">
    <property type="entry name" value="PEPSIN"/>
</dbReference>
<evidence type="ECO:0000256" key="5">
    <source>
        <dbReference type="SAM" id="SignalP"/>
    </source>
</evidence>
<dbReference type="PROSITE" id="PS51767">
    <property type="entry name" value="PEPTIDASE_A1"/>
    <property type="match status" value="1"/>
</dbReference>
<dbReference type="AlphaFoldDB" id="A0AAD6THN3"/>
<dbReference type="Gene3D" id="2.40.70.10">
    <property type="entry name" value="Acid Proteases"/>
    <property type="match status" value="2"/>
</dbReference>
<gene>
    <name evidence="7" type="ORF">C8F04DRAFT_434603</name>
</gene>
<comment type="caution">
    <text evidence="7">The sequence shown here is derived from an EMBL/GenBank/DDBJ whole genome shotgun (WGS) entry which is preliminary data.</text>
</comment>
<sequence>MYYSLIFSLLVSSVLTAVDVCANILPLGPPALVVPINRSFHQKPPVHSSSLPVCDVPKVQEECANMGNKYRDVQQKLQLASGIDLDIIKLAEGAVPEDEVEEAFIPPLMSHELPLKDYISDNLDMLYFGDVYMGTPPQKLTFDVDSGSADFWMPVNCSRCDNKGFDDTKSSRPKNSDEDVEYLSVSYGSGEVYGTLRQERVSVAGLEVPDLFFIAVANLDGDFNDLPNDGLMGFAFSSISESGKPTFFETLVRNGMLPAPMFSVHLTRHQETGSSLCFGGIDRLKTLGPVEWVPVLKETYWSVSMDAIVVSKNKEMTTDIIAIIDTGTTLIYLPDKVALDLYQLIGGRQAPEFGSQFYVYPCNTTPDIAFSFDKRRFSINPKDFNLGRTSEGSEDCVGGILALGSGFPSNLAIIGDEFMKSWYTTFDYTGGPTGGARVGFSPSINNS</sequence>
<dbReference type="SUPFAM" id="SSF50630">
    <property type="entry name" value="Acid proteases"/>
    <property type="match status" value="1"/>
</dbReference>
<dbReference type="PROSITE" id="PS00141">
    <property type="entry name" value="ASP_PROTEASE"/>
    <property type="match status" value="1"/>
</dbReference>
<reference evidence="7" key="1">
    <citation type="submission" date="2023-03" db="EMBL/GenBank/DDBJ databases">
        <title>Massive genome expansion in bonnet fungi (Mycena s.s.) driven by repeated elements and novel gene families across ecological guilds.</title>
        <authorList>
            <consortium name="Lawrence Berkeley National Laboratory"/>
            <person name="Harder C.B."/>
            <person name="Miyauchi S."/>
            <person name="Viragh M."/>
            <person name="Kuo A."/>
            <person name="Thoen E."/>
            <person name="Andreopoulos B."/>
            <person name="Lu D."/>
            <person name="Skrede I."/>
            <person name="Drula E."/>
            <person name="Henrissat B."/>
            <person name="Morin E."/>
            <person name="Kohler A."/>
            <person name="Barry K."/>
            <person name="LaButti K."/>
            <person name="Morin E."/>
            <person name="Salamov A."/>
            <person name="Lipzen A."/>
            <person name="Mereny Z."/>
            <person name="Hegedus B."/>
            <person name="Baldrian P."/>
            <person name="Stursova M."/>
            <person name="Weitz H."/>
            <person name="Taylor A."/>
            <person name="Grigoriev I.V."/>
            <person name="Nagy L.G."/>
            <person name="Martin F."/>
            <person name="Kauserud H."/>
        </authorList>
    </citation>
    <scope>NUCLEOTIDE SEQUENCE</scope>
    <source>
        <strain evidence="7">CBHHK200</strain>
    </source>
</reference>
<dbReference type="InterPro" id="IPR001461">
    <property type="entry name" value="Aspartic_peptidase_A1"/>
</dbReference>
<organism evidence="7 8">
    <name type="scientific">Mycena alexandri</name>
    <dbReference type="NCBI Taxonomy" id="1745969"/>
    <lineage>
        <taxon>Eukaryota</taxon>
        <taxon>Fungi</taxon>
        <taxon>Dikarya</taxon>
        <taxon>Basidiomycota</taxon>
        <taxon>Agaricomycotina</taxon>
        <taxon>Agaricomycetes</taxon>
        <taxon>Agaricomycetidae</taxon>
        <taxon>Agaricales</taxon>
        <taxon>Marasmiineae</taxon>
        <taxon>Mycenaceae</taxon>
        <taxon>Mycena</taxon>
    </lineage>
</organism>
<feature type="domain" description="Peptidase A1" evidence="6">
    <location>
        <begin position="127"/>
        <end position="441"/>
    </location>
</feature>
<dbReference type="Pfam" id="PF00026">
    <property type="entry name" value="Asp"/>
    <property type="match status" value="1"/>
</dbReference>
<dbReference type="PANTHER" id="PTHR47966:SF51">
    <property type="entry name" value="BETA-SITE APP-CLEAVING ENZYME, ISOFORM A-RELATED"/>
    <property type="match status" value="1"/>
</dbReference>